<evidence type="ECO:0000313" key="1">
    <source>
        <dbReference type="EMBL" id="MCF7567655.1"/>
    </source>
</evidence>
<comment type="caution">
    <text evidence="1">The sequence shown here is derived from an EMBL/GenBank/DDBJ whole genome shotgun (WGS) entry which is preliminary data.</text>
</comment>
<organism evidence="1 2">
    <name type="scientific">Wocania arenilitoris</name>
    <dbReference type="NCBI Taxonomy" id="2044858"/>
    <lineage>
        <taxon>Bacteria</taxon>
        <taxon>Pseudomonadati</taxon>
        <taxon>Bacteroidota</taxon>
        <taxon>Flavobacteriia</taxon>
        <taxon>Flavobacteriales</taxon>
        <taxon>Flavobacteriaceae</taxon>
        <taxon>Wocania</taxon>
    </lineage>
</organism>
<name>A0AAE3JNX0_9FLAO</name>
<sequence length="136" mass="15513">MKTNLILFFTVLFFSCSPEEQEKIDALGINPPAWIQGTWIVKDDTLGQSGLKFTEKHFFKIGEEGTENSVMLSYIILQGLGSDVTVEEFIATNSYAIKVSTGYSDDWYRFTKISSEEISWDNYNLSTEPVVYVKRN</sequence>
<proteinExistence type="predicted"/>
<protein>
    <submittedName>
        <fullName evidence="1">Uncharacterized protein</fullName>
    </submittedName>
</protein>
<keyword evidence="2" id="KW-1185">Reference proteome</keyword>
<reference evidence="1" key="1">
    <citation type="submission" date="2022-01" db="EMBL/GenBank/DDBJ databases">
        <title>Draft genome sequence of Sabulilitoribacter arenilitoris KCTC 52401.</title>
        <authorList>
            <person name="Oh J.-S."/>
        </authorList>
    </citation>
    <scope>NUCLEOTIDE SEQUENCE</scope>
    <source>
        <strain evidence="1">HMF6543</strain>
    </source>
</reference>
<evidence type="ECO:0000313" key="2">
    <source>
        <dbReference type="Proteomes" id="UP001199795"/>
    </source>
</evidence>
<dbReference type="PROSITE" id="PS51257">
    <property type="entry name" value="PROKAR_LIPOPROTEIN"/>
    <property type="match status" value="1"/>
</dbReference>
<dbReference type="EMBL" id="JAKKDU010000004">
    <property type="protein sequence ID" value="MCF7567655.1"/>
    <property type="molecule type" value="Genomic_DNA"/>
</dbReference>
<dbReference type="RefSeq" id="WP_237239003.1">
    <property type="nucleotide sequence ID" value="NZ_JAKKDU010000004.1"/>
</dbReference>
<gene>
    <name evidence="1" type="ORF">L3X37_04655</name>
</gene>
<dbReference type="AlphaFoldDB" id="A0AAE3JNX0"/>
<dbReference type="Proteomes" id="UP001199795">
    <property type="component" value="Unassembled WGS sequence"/>
</dbReference>
<accession>A0AAE3JNX0</accession>